<dbReference type="InterPro" id="IPR010982">
    <property type="entry name" value="Lambda_DNA-bd_dom_sf"/>
</dbReference>
<dbReference type="InterPro" id="IPR036286">
    <property type="entry name" value="LexA/Signal_pep-like_sf"/>
</dbReference>
<dbReference type="Gene3D" id="1.10.260.40">
    <property type="entry name" value="lambda repressor-like DNA-binding domains"/>
    <property type="match status" value="1"/>
</dbReference>
<dbReference type="SUPFAM" id="SSF47413">
    <property type="entry name" value="lambda repressor-like DNA-binding domains"/>
    <property type="match status" value="1"/>
</dbReference>
<feature type="domain" description="HTH cro/C1-type" evidence="4">
    <location>
        <begin position="7"/>
        <end position="63"/>
    </location>
</feature>
<accession>A0A9D2E2P3</accession>
<dbReference type="PANTHER" id="PTHR40661">
    <property type="match status" value="1"/>
</dbReference>
<reference evidence="5" key="2">
    <citation type="submission" date="2021-04" db="EMBL/GenBank/DDBJ databases">
        <authorList>
            <person name="Gilroy R."/>
        </authorList>
    </citation>
    <scope>NUCLEOTIDE SEQUENCE</scope>
    <source>
        <strain evidence="5">ChiGjej4B4-18154</strain>
    </source>
</reference>
<dbReference type="SUPFAM" id="SSF51306">
    <property type="entry name" value="LexA/Signal peptidase"/>
    <property type="match status" value="1"/>
</dbReference>
<keyword evidence="1" id="KW-0805">Transcription regulation</keyword>
<dbReference type="InterPro" id="IPR001387">
    <property type="entry name" value="Cro/C1-type_HTH"/>
</dbReference>
<dbReference type="InterPro" id="IPR015927">
    <property type="entry name" value="Peptidase_S24_S26A/B/C"/>
</dbReference>
<evidence type="ECO:0000256" key="3">
    <source>
        <dbReference type="ARBA" id="ARBA00023163"/>
    </source>
</evidence>
<organism evidence="5 6">
    <name type="scientific">Candidatus Allofournierella merdipullorum</name>
    <dbReference type="NCBI Taxonomy" id="2838595"/>
    <lineage>
        <taxon>Bacteria</taxon>
        <taxon>Bacillati</taxon>
        <taxon>Bacillota</taxon>
        <taxon>Clostridia</taxon>
        <taxon>Eubacteriales</taxon>
        <taxon>Oscillospiraceae</taxon>
        <taxon>Allofournierella</taxon>
    </lineage>
</organism>
<dbReference type="CDD" id="cd00093">
    <property type="entry name" value="HTH_XRE"/>
    <property type="match status" value="1"/>
</dbReference>
<dbReference type="GO" id="GO:0003677">
    <property type="term" value="F:DNA binding"/>
    <property type="evidence" value="ECO:0007669"/>
    <property type="project" value="UniProtKB-KW"/>
</dbReference>
<dbReference type="InterPro" id="IPR039418">
    <property type="entry name" value="LexA-like"/>
</dbReference>
<keyword evidence="3" id="KW-0804">Transcription</keyword>
<gene>
    <name evidence="5" type="ORF">H9813_00425</name>
</gene>
<sequence length="229" mass="25641">MLWNERLAMMRKELGKSQEQVVREMALYLPQGETVSVGALSSWEVGRTQPKIHHALALAKVLNDMDVSCLFATGSLCGGLNDDGLFMLAEYRRLLLESPRFRVQPPPPQRRTIPIYLQAASAGTGQFLDDEAAEEIEVDESVPASAEFGVRLAGDSMTPRFTDGQIVWARRQHTAESGEIILCYYDGQSYCKKLRIRDDQPELVSLNPRYQPIPVQPEAEFRIFGVVVG</sequence>
<name>A0A9D2E2P3_9FIRM</name>
<dbReference type="PROSITE" id="PS50943">
    <property type="entry name" value="HTH_CROC1"/>
    <property type="match status" value="1"/>
</dbReference>
<proteinExistence type="predicted"/>
<dbReference type="CDD" id="cd06529">
    <property type="entry name" value="S24_LexA-like"/>
    <property type="match status" value="1"/>
</dbReference>
<reference evidence="5" key="1">
    <citation type="journal article" date="2021" name="PeerJ">
        <title>Extensive microbial diversity within the chicken gut microbiome revealed by metagenomics and culture.</title>
        <authorList>
            <person name="Gilroy R."/>
            <person name="Ravi A."/>
            <person name="Getino M."/>
            <person name="Pursley I."/>
            <person name="Horton D.L."/>
            <person name="Alikhan N.F."/>
            <person name="Baker D."/>
            <person name="Gharbi K."/>
            <person name="Hall N."/>
            <person name="Watson M."/>
            <person name="Adriaenssens E.M."/>
            <person name="Foster-Nyarko E."/>
            <person name="Jarju S."/>
            <person name="Secka A."/>
            <person name="Antonio M."/>
            <person name="Oren A."/>
            <person name="Chaudhuri R.R."/>
            <person name="La Ragione R."/>
            <person name="Hildebrand F."/>
            <person name="Pallen M.J."/>
        </authorList>
    </citation>
    <scope>NUCLEOTIDE SEQUENCE</scope>
    <source>
        <strain evidence="5">ChiGjej4B4-18154</strain>
    </source>
</reference>
<dbReference type="EMBL" id="DXBV01000006">
    <property type="protein sequence ID" value="HIZ29686.1"/>
    <property type="molecule type" value="Genomic_DNA"/>
</dbReference>
<comment type="caution">
    <text evidence="5">The sequence shown here is derived from an EMBL/GenBank/DDBJ whole genome shotgun (WGS) entry which is preliminary data.</text>
</comment>
<evidence type="ECO:0000313" key="5">
    <source>
        <dbReference type="EMBL" id="HIZ29686.1"/>
    </source>
</evidence>
<dbReference type="AlphaFoldDB" id="A0A9D2E2P3"/>
<dbReference type="PANTHER" id="PTHR40661:SF1">
    <property type="entry name" value="HTH CRO_C1-TYPE DOMAIN-CONTAINING PROTEIN"/>
    <property type="match status" value="1"/>
</dbReference>
<protein>
    <submittedName>
        <fullName evidence="5">XRE family transcriptional regulator</fullName>
    </submittedName>
</protein>
<evidence type="ECO:0000256" key="2">
    <source>
        <dbReference type="ARBA" id="ARBA00023125"/>
    </source>
</evidence>
<keyword evidence="2" id="KW-0238">DNA-binding</keyword>
<dbReference type="Pfam" id="PF00717">
    <property type="entry name" value="Peptidase_S24"/>
    <property type="match status" value="1"/>
</dbReference>
<evidence type="ECO:0000259" key="4">
    <source>
        <dbReference type="PROSITE" id="PS50943"/>
    </source>
</evidence>
<dbReference type="Pfam" id="PF01381">
    <property type="entry name" value="HTH_3"/>
    <property type="match status" value="1"/>
</dbReference>
<dbReference type="Proteomes" id="UP000824035">
    <property type="component" value="Unassembled WGS sequence"/>
</dbReference>
<evidence type="ECO:0000256" key="1">
    <source>
        <dbReference type="ARBA" id="ARBA00023015"/>
    </source>
</evidence>
<dbReference type="Gene3D" id="2.10.109.10">
    <property type="entry name" value="Umud Fragment, subunit A"/>
    <property type="match status" value="1"/>
</dbReference>
<evidence type="ECO:0000313" key="6">
    <source>
        <dbReference type="Proteomes" id="UP000824035"/>
    </source>
</evidence>